<protein>
    <submittedName>
        <fullName evidence="1">Uncharacterized protein</fullName>
    </submittedName>
</protein>
<comment type="caution">
    <text evidence="1">The sequence shown here is derived from an EMBL/GenBank/DDBJ whole genome shotgun (WGS) entry which is preliminary data.</text>
</comment>
<dbReference type="EMBL" id="PFAP01000018">
    <property type="protein sequence ID" value="PIR94114.1"/>
    <property type="molecule type" value="Genomic_DNA"/>
</dbReference>
<name>A0A2H0V4T7_9BACT</name>
<dbReference type="AlphaFoldDB" id="A0A2H0V4T7"/>
<sequence length="86" mass="9980">MDKNDKNEILSAINTFAESVDRRFESIDQRFDRMEGRIGKIEGTVVTKDYLGEKLSDLRGDLVILVRKEDNKMNKLIDILTHKQVL</sequence>
<reference evidence="2" key="1">
    <citation type="submission" date="2017-09" db="EMBL/GenBank/DDBJ databases">
        <title>Depth-based differentiation of microbial function through sediment-hosted aquifers and enrichment of novel symbionts in the deep terrestrial subsurface.</title>
        <authorList>
            <person name="Probst A.J."/>
            <person name="Ladd B."/>
            <person name="Jarett J.K."/>
            <person name="Geller-Mcgrath D.E."/>
            <person name="Sieber C.M.K."/>
            <person name="Emerson J.B."/>
            <person name="Anantharaman K."/>
            <person name="Thomas B.C."/>
            <person name="Malmstrom R."/>
            <person name="Stieglmeier M."/>
            <person name="Klingl A."/>
            <person name="Woyke T."/>
            <person name="Ryan C.M."/>
            <person name="Banfield J.F."/>
        </authorList>
    </citation>
    <scope>NUCLEOTIDE SEQUENCE [LARGE SCALE GENOMIC DNA]</scope>
</reference>
<evidence type="ECO:0000313" key="2">
    <source>
        <dbReference type="Proteomes" id="UP000229901"/>
    </source>
</evidence>
<organism evidence="1 2">
    <name type="scientific">Candidatus Falkowbacteria bacterium CG10_big_fil_rev_8_21_14_0_10_39_11</name>
    <dbReference type="NCBI Taxonomy" id="1974565"/>
    <lineage>
        <taxon>Bacteria</taxon>
        <taxon>Candidatus Falkowiibacteriota</taxon>
    </lineage>
</organism>
<dbReference type="Gene3D" id="3.90.20.10">
    <property type="match status" value="1"/>
</dbReference>
<proteinExistence type="predicted"/>
<dbReference type="SUPFAM" id="SSF58064">
    <property type="entry name" value="Influenza hemagglutinin (stalk)"/>
    <property type="match status" value="1"/>
</dbReference>
<gene>
    <name evidence="1" type="ORF">COT97_03005</name>
</gene>
<accession>A0A2H0V4T7</accession>
<dbReference type="Proteomes" id="UP000229901">
    <property type="component" value="Unassembled WGS sequence"/>
</dbReference>
<evidence type="ECO:0000313" key="1">
    <source>
        <dbReference type="EMBL" id="PIR94114.1"/>
    </source>
</evidence>